<dbReference type="Pfam" id="PF04990">
    <property type="entry name" value="RNA_pol_Rpb1_7"/>
    <property type="match status" value="1"/>
</dbReference>
<dbReference type="Pfam" id="PF04998">
    <property type="entry name" value="RNA_pol_Rpb1_5"/>
    <property type="match status" value="1"/>
</dbReference>
<reference evidence="8" key="1">
    <citation type="journal article" date="2020" name="Nature">
        <title>Giant virus diversity and host interactions through global metagenomics.</title>
        <authorList>
            <person name="Schulz F."/>
            <person name="Roux S."/>
            <person name="Paez-Espino D."/>
            <person name="Jungbluth S."/>
            <person name="Walsh D.A."/>
            <person name="Denef V.J."/>
            <person name="McMahon K.D."/>
            <person name="Konstantinidis K.T."/>
            <person name="Eloe-Fadrosh E.A."/>
            <person name="Kyrpides N.C."/>
            <person name="Woyke T."/>
        </authorList>
    </citation>
    <scope>NUCLEOTIDE SEQUENCE</scope>
    <source>
        <strain evidence="8">GVMAG-S-1035237-23</strain>
    </source>
</reference>
<dbReference type="InterPro" id="IPR045867">
    <property type="entry name" value="DNA-dir_RpoC_beta_prime"/>
</dbReference>
<dbReference type="InterPro" id="IPR007083">
    <property type="entry name" value="RNA_pol_Rpb1_4"/>
</dbReference>
<dbReference type="InterPro" id="IPR000722">
    <property type="entry name" value="RNA_pol_asu"/>
</dbReference>
<evidence type="ECO:0000256" key="4">
    <source>
        <dbReference type="ARBA" id="ARBA00022679"/>
    </source>
</evidence>
<evidence type="ECO:0000259" key="7">
    <source>
        <dbReference type="SMART" id="SM00663"/>
    </source>
</evidence>
<dbReference type="Gene3D" id="2.40.40.20">
    <property type="match status" value="1"/>
</dbReference>
<dbReference type="InterPro" id="IPR007073">
    <property type="entry name" value="RNA_pol_Rpb1_7"/>
</dbReference>
<dbReference type="GO" id="GO:0003677">
    <property type="term" value="F:DNA binding"/>
    <property type="evidence" value="ECO:0007669"/>
    <property type="project" value="InterPro"/>
</dbReference>
<dbReference type="Gene3D" id="4.10.860.120">
    <property type="entry name" value="RNA polymerase II, clamp domain"/>
    <property type="match status" value="1"/>
</dbReference>
<keyword evidence="4" id="KW-0808">Transferase</keyword>
<dbReference type="InterPro" id="IPR038593">
    <property type="entry name" value="RNA_pol_Rpb1_7_sf"/>
</dbReference>
<dbReference type="SMART" id="SM00663">
    <property type="entry name" value="RPOLA_N"/>
    <property type="match status" value="1"/>
</dbReference>
<dbReference type="InterPro" id="IPR044893">
    <property type="entry name" value="RNA_pol_Rpb1_clamp_domain"/>
</dbReference>
<dbReference type="EC" id="2.7.7.6" evidence="2"/>
<dbReference type="Pfam" id="PF04992">
    <property type="entry name" value="RNA_pol_Rpb1_6"/>
    <property type="match status" value="1"/>
</dbReference>
<dbReference type="InterPro" id="IPR007066">
    <property type="entry name" value="RNA_pol_Rpb1_3"/>
</dbReference>
<evidence type="ECO:0000256" key="6">
    <source>
        <dbReference type="ARBA" id="ARBA00023163"/>
    </source>
</evidence>
<accession>A0A6C0AJ90</accession>
<dbReference type="Pfam" id="PF05000">
    <property type="entry name" value="RNA_pol_Rpb1_4"/>
    <property type="match status" value="1"/>
</dbReference>
<keyword evidence="3" id="KW-0240">DNA-directed RNA polymerase</keyword>
<dbReference type="Gene3D" id="1.10.132.30">
    <property type="match status" value="1"/>
</dbReference>
<sequence>MDRSKDNTLLTTRMGDVIIGVQFGIANPDEIAKRSVVQVITDKAYQAGHPVPGGVFDAHFGTINNGERCPTCKQTNILCPGHFGHIQLARPVYLYQFIDPIQKFLLLVCLNCSNPYLPDEELEAISAKLTGMDRFQAVRESTEEYKKKFLKATGGCAHCSSPVITKISKKDDTVAKLMAMTADEDAEPIVLQTEMVLRTFQRITDRHVDLIGFSSKFSRPDWMICTVLAVPPLTVRPSVIMEDNQRMEDDLTHILIDIVRNNRALQDRIDKGDSADSIEKHTELLQFYVATYVDNDIKGLPPAAQRSGRPLKTLKSRLGAKTGRVRGNLMGKRVDFSARSVITPDPNIDVDELGVPEEIARNLTFPEIVTVYNRDRLMSYVRNGPGKYPGAKSVFKKHDNKTVNLKFINPETLDLKQGDIVNRHLIDGDVVLFNRQPSLHKASMECHRIRVLPFSTFRLNVSATKPYNADFDGDEMNMHVPQSIASASELKYLATVLRQIVSPRTNSPIIRIIQDTMTGSYRLSKDSVKVPEHIAMNIMARMKKPLSSYRRKDREITGKEIFSTAFPLMNLNGQITVENGVLTKGLVKAGAYDSASKGAIHVIFNDFGPKRAGQFIDDIQNIVTKYNLFSGFSVGPSDLIMDAKTETEVQKIISDGKQNVANLMTQMHAGTFLNGDGREPGAQMEIEIMKIIADTNRTIEELVKNSMPDDNRMYQMVESGSKGKMLNITQMMAMLSQQNVASKRIQYSLQDRTLPHFHRFDDGLESRGFVESSFIGGIRPAEFFFHAMGGREGLIDTAVKTSDSGYIQRRLVKTMEDIHVEYDGTVRNVNGAIVQFYYGGDGADSTCIEKYECSLALMTLEQIYRDFAISADDISAVVKGEVSDFPDMVDEIIDDRDVLVRDVFRYTKNEDVFVPVHLGRITEKYTNPYSVKTDLTPAYVVDELTKMCAQSWLHHNKLFQILLRFYFAPKKSILKMRLTRAMFDEMLKDVHFRYTKSLVHAGEMVGTLAAQSVGEPTTQLTLNTFHSAGTANANATEGVPRIMELLGASPNPKTPLNVVYLDASIAGTLEAVIAKKREIQKTTLRNITKSVRIYYDPNPLSTSTAVQEDRDILQSYQKFSVTNGQLCTSPWVMRLELDTEEIAARQVIDMTIIAAKIQNNRVLKVFECIHTDTNAPDKLVLRIVFGADAVKNMLSLRFIEDKLLDTVLTGVEGIGNVYVREVKDHMMYDEKVGGWVAAKQHVLDVEGTNLLDLSTIPNTDPFRSFSNDIHEIKQVFGIETARIALLREFKSVFSREYINYHHLITLVDAMTYPGFFLKADRTGMSKNTENGVLAKSSFEETAKHLFNAALMGESDNMRGVSANIMFGQKPPCGTGFVDILVDETKLPEGTEEDHVMFEEERRAVSALVEQESEKESSISMSDVMMSFD</sequence>
<evidence type="ECO:0000256" key="5">
    <source>
        <dbReference type="ARBA" id="ARBA00022695"/>
    </source>
</evidence>
<dbReference type="InterPro" id="IPR007075">
    <property type="entry name" value="RNA_pol_Rpb1_6"/>
</dbReference>
<dbReference type="InterPro" id="IPR007081">
    <property type="entry name" value="RNA_pol_Rpb1_5"/>
</dbReference>
<dbReference type="EMBL" id="MN740642">
    <property type="protein sequence ID" value="QHS79395.1"/>
    <property type="molecule type" value="Genomic_DNA"/>
</dbReference>
<dbReference type="Gene3D" id="6.10.250.2940">
    <property type="match status" value="1"/>
</dbReference>
<dbReference type="InterPro" id="IPR038120">
    <property type="entry name" value="Rpb1_funnel_sf"/>
</dbReference>
<evidence type="ECO:0000256" key="3">
    <source>
        <dbReference type="ARBA" id="ARBA00022478"/>
    </source>
</evidence>
<keyword evidence="6" id="KW-0804">Transcription</keyword>
<dbReference type="GO" id="GO:0006351">
    <property type="term" value="P:DNA-templated transcription"/>
    <property type="evidence" value="ECO:0007669"/>
    <property type="project" value="InterPro"/>
</dbReference>
<dbReference type="PANTHER" id="PTHR19376:SF37">
    <property type="entry name" value="DNA-DIRECTED RNA POLYMERASE II SUBUNIT RPB1"/>
    <property type="match status" value="1"/>
</dbReference>
<evidence type="ECO:0000313" key="8">
    <source>
        <dbReference type="EMBL" id="QHS79395.1"/>
    </source>
</evidence>
<dbReference type="Gene3D" id="3.30.1360.140">
    <property type="match status" value="1"/>
</dbReference>
<dbReference type="Pfam" id="PF00623">
    <property type="entry name" value="RNA_pol_Rpb1_2"/>
    <property type="match status" value="1"/>
</dbReference>
<organism evidence="8">
    <name type="scientific">viral metagenome</name>
    <dbReference type="NCBI Taxonomy" id="1070528"/>
    <lineage>
        <taxon>unclassified sequences</taxon>
        <taxon>metagenomes</taxon>
        <taxon>organismal metagenomes</taxon>
    </lineage>
</organism>
<evidence type="ECO:0000256" key="2">
    <source>
        <dbReference type="ARBA" id="ARBA00012418"/>
    </source>
</evidence>
<dbReference type="InterPro" id="IPR007080">
    <property type="entry name" value="RNA_pol_Rpb1_1"/>
</dbReference>
<dbReference type="FunFam" id="2.40.40.20:FF:000019">
    <property type="entry name" value="DNA-directed RNA polymerase II subunit RPB1"/>
    <property type="match status" value="1"/>
</dbReference>
<proteinExistence type="inferred from homology"/>
<name>A0A6C0AJ90_9ZZZZ</name>
<dbReference type="Pfam" id="PF04997">
    <property type="entry name" value="RNA_pol_Rpb1_1"/>
    <property type="match status" value="1"/>
</dbReference>
<dbReference type="Gene3D" id="1.10.274.100">
    <property type="entry name" value="RNA polymerase Rpb1, domain 3"/>
    <property type="match status" value="1"/>
</dbReference>
<dbReference type="PANTHER" id="PTHR19376">
    <property type="entry name" value="DNA-DIRECTED RNA POLYMERASE"/>
    <property type="match status" value="1"/>
</dbReference>
<evidence type="ECO:0000256" key="1">
    <source>
        <dbReference type="ARBA" id="ARBA00006460"/>
    </source>
</evidence>
<keyword evidence="5" id="KW-0548">Nucleotidyltransferase</keyword>
<dbReference type="GO" id="GO:0005665">
    <property type="term" value="C:RNA polymerase II, core complex"/>
    <property type="evidence" value="ECO:0007669"/>
    <property type="project" value="TreeGrafter"/>
</dbReference>
<comment type="similarity">
    <text evidence="1">Belongs to the RNA polymerase beta' chain family.</text>
</comment>
<dbReference type="NCBIfam" id="NF006336">
    <property type="entry name" value="PRK08566.1"/>
    <property type="match status" value="1"/>
</dbReference>
<feature type="domain" description="RNA polymerase N-terminal" evidence="7">
    <location>
        <begin position="221"/>
        <end position="524"/>
    </location>
</feature>
<dbReference type="Pfam" id="PF04983">
    <property type="entry name" value="RNA_pol_Rpb1_3"/>
    <property type="match status" value="1"/>
</dbReference>
<dbReference type="InterPro" id="IPR042102">
    <property type="entry name" value="RNA_pol_Rpb1_3_sf"/>
</dbReference>
<dbReference type="GO" id="GO:0003899">
    <property type="term" value="F:DNA-directed RNA polymerase activity"/>
    <property type="evidence" value="ECO:0007669"/>
    <property type="project" value="UniProtKB-EC"/>
</dbReference>
<dbReference type="InterPro" id="IPR006592">
    <property type="entry name" value="RNA_pol_N"/>
</dbReference>
<protein>
    <recommendedName>
        <fullName evidence="2">DNA-directed RNA polymerase</fullName>
        <ecNumber evidence="2">2.7.7.6</ecNumber>
    </recommendedName>
</protein>
<dbReference type="Gene3D" id="6.20.50.80">
    <property type="match status" value="1"/>
</dbReference>
<dbReference type="SUPFAM" id="SSF64484">
    <property type="entry name" value="beta and beta-prime subunits of DNA dependent RNA-polymerase"/>
    <property type="match status" value="1"/>
</dbReference>
<dbReference type="Gene3D" id="3.30.1490.180">
    <property type="entry name" value="RNA polymerase ii"/>
    <property type="match status" value="1"/>
</dbReference>
<dbReference type="Gene3D" id="1.10.150.390">
    <property type="match status" value="1"/>
</dbReference>